<gene>
    <name evidence="2" type="ordered locus">ambt_17545</name>
</gene>
<accession>F5Z5K6</accession>
<feature type="signal peptide" evidence="1">
    <location>
        <begin position="1"/>
        <end position="22"/>
    </location>
</feature>
<keyword evidence="3" id="KW-1185">Reference proteome</keyword>
<evidence type="ECO:0000313" key="2">
    <source>
        <dbReference type="EMBL" id="AEF05011.1"/>
    </source>
</evidence>
<dbReference type="AlphaFoldDB" id="F5Z5K6"/>
<name>F5Z5K6_ALTNA</name>
<evidence type="ECO:0000256" key="1">
    <source>
        <dbReference type="SAM" id="SignalP"/>
    </source>
</evidence>
<evidence type="ECO:0000313" key="3">
    <source>
        <dbReference type="Proteomes" id="UP000000683"/>
    </source>
</evidence>
<sequence length="148" mass="16569">MKLRNTVVAVIASAFITPIASADVSFRDINLVEGEFESVYQFNKYMQRNNIEMHEMFAECAAFFAVAQPIYESMGEGESMHKKNIDLFLATQHFAGDETLSIVKRKATKYHQFFDRAVADNNGGYYGGRTGIAKGVCDDAHIFASAYK</sequence>
<dbReference type="KEGG" id="alt:ambt_17545"/>
<feature type="chain" id="PRO_5003330256" evidence="1">
    <location>
        <begin position="23"/>
        <end position="148"/>
    </location>
</feature>
<reference evidence="2 3" key="1">
    <citation type="journal article" date="2011" name="J. Bacteriol.">
        <title>Complete genome sequence of the polycyclic aromatic hydrocarbon-degrading bacterium Alteromonas sp. strain SN2.</title>
        <authorList>
            <person name="Jin H.M."/>
            <person name="Jeong H."/>
            <person name="Moon E.J."/>
            <person name="Math R.K."/>
            <person name="Lee K."/>
            <person name="Kim H.J."/>
            <person name="Jeon C.O."/>
            <person name="Oh T.K."/>
            <person name="Kim J.F."/>
        </authorList>
    </citation>
    <scope>NUCLEOTIDE SEQUENCE [LARGE SCALE GENOMIC DNA]</scope>
    <source>
        <strain evidence="3">JCM 17741 / KACC 18427 / KCTC 11700BP / SN2</strain>
    </source>
</reference>
<organism evidence="2 3">
    <name type="scientific">Alteromonas naphthalenivorans</name>
    <dbReference type="NCBI Taxonomy" id="715451"/>
    <lineage>
        <taxon>Bacteria</taxon>
        <taxon>Pseudomonadati</taxon>
        <taxon>Pseudomonadota</taxon>
        <taxon>Gammaproteobacteria</taxon>
        <taxon>Alteromonadales</taxon>
        <taxon>Alteromonadaceae</taxon>
        <taxon>Alteromonas/Salinimonas group</taxon>
        <taxon>Alteromonas</taxon>
    </lineage>
</organism>
<dbReference type="RefSeq" id="WP_013785930.1">
    <property type="nucleotide sequence ID" value="NC_015554.1"/>
</dbReference>
<dbReference type="Proteomes" id="UP000000683">
    <property type="component" value="Chromosome"/>
</dbReference>
<keyword evidence="1" id="KW-0732">Signal</keyword>
<proteinExistence type="predicted"/>
<dbReference type="EMBL" id="CP002339">
    <property type="protein sequence ID" value="AEF05011.1"/>
    <property type="molecule type" value="Genomic_DNA"/>
</dbReference>
<protein>
    <submittedName>
        <fullName evidence="2">Uncharacterized protein</fullName>
    </submittedName>
</protein>
<dbReference type="HOGENOM" id="CLU_1755015_0_0_6"/>